<dbReference type="InterPro" id="IPR050237">
    <property type="entry name" value="ATP-dep_AMP-bd_enzyme"/>
</dbReference>
<reference evidence="6 7" key="1">
    <citation type="journal article" date="2003" name="DNA Res.">
        <title>Complete genome structure of Gloeobacter violaceus PCC 7421, a cyanobacterium that lacks thylakoids.</title>
        <authorList>
            <person name="Nakamura Y."/>
            <person name="Kaneko T."/>
            <person name="Sato S."/>
            <person name="Mimuro M."/>
            <person name="Miyashita H."/>
            <person name="Tsuchiya T."/>
            <person name="Sasamoto S."/>
            <person name="Watanabe A."/>
            <person name="Kawashima K."/>
            <person name="Kishida Y."/>
            <person name="Kiyokawa C."/>
            <person name="Kohara M."/>
            <person name="Matsumoto M."/>
            <person name="Matsuno A."/>
            <person name="Nakazaki N."/>
            <person name="Shimpo S."/>
            <person name="Takeuchi C."/>
            <person name="Yamada M."/>
            <person name="Tabata S."/>
        </authorList>
    </citation>
    <scope>NUCLEOTIDE SEQUENCE [LARGE SCALE GENOMIC DNA]</scope>
    <source>
        <strain evidence="7">ATCC 29082 / PCC 7421</strain>
    </source>
</reference>
<dbReference type="InParanoid" id="Q7NLH7"/>
<dbReference type="PANTHER" id="PTHR43767:SF1">
    <property type="entry name" value="NONRIBOSOMAL PEPTIDE SYNTHASE PES1 (EUROFUNG)-RELATED"/>
    <property type="match status" value="1"/>
</dbReference>
<name>Q7NLH7_GLOVI</name>
<evidence type="ECO:0000256" key="2">
    <source>
        <dbReference type="ARBA" id="ARBA00022598"/>
    </source>
</evidence>
<dbReference type="CDD" id="cd05936">
    <property type="entry name" value="FC-FACS_FadD_like"/>
    <property type="match status" value="1"/>
</dbReference>
<dbReference type="PATRIC" id="fig|251221.4.peg.1171"/>
<feature type="domain" description="AMP-dependent synthetase/ligase" evidence="4">
    <location>
        <begin position="8"/>
        <end position="365"/>
    </location>
</feature>
<dbReference type="eggNOG" id="COG0318">
    <property type="taxonomic scope" value="Bacteria"/>
</dbReference>
<dbReference type="PROSITE" id="PS00455">
    <property type="entry name" value="AMP_BINDING"/>
    <property type="match status" value="1"/>
</dbReference>
<dbReference type="EnsemblBacteria" id="BAC89087">
    <property type="protein sequence ID" value="BAC89087"/>
    <property type="gene ID" value="BAC89087"/>
</dbReference>
<evidence type="ECO:0000313" key="6">
    <source>
        <dbReference type="EMBL" id="BAC89087.1"/>
    </source>
</evidence>
<keyword evidence="3" id="KW-0812">Transmembrane</keyword>
<dbReference type="InterPro" id="IPR020845">
    <property type="entry name" value="AMP-binding_CS"/>
</dbReference>
<keyword evidence="2" id="KW-0436">Ligase</keyword>
<feature type="transmembrane region" description="Helical" evidence="3">
    <location>
        <begin position="199"/>
        <end position="225"/>
    </location>
</feature>
<evidence type="ECO:0000256" key="1">
    <source>
        <dbReference type="ARBA" id="ARBA00006432"/>
    </source>
</evidence>
<dbReference type="PANTHER" id="PTHR43767">
    <property type="entry name" value="LONG-CHAIN-FATTY-ACID--COA LIGASE"/>
    <property type="match status" value="1"/>
</dbReference>
<protein>
    <submittedName>
        <fullName evidence="6">Glr1146 protein</fullName>
    </submittedName>
</protein>
<dbReference type="FunCoup" id="Q7NLH7">
    <property type="interactions" value="53"/>
</dbReference>
<dbReference type="RefSeq" id="WP_011141146.1">
    <property type="nucleotide sequence ID" value="NC_005125.1"/>
</dbReference>
<dbReference type="InterPro" id="IPR042099">
    <property type="entry name" value="ANL_N_sf"/>
</dbReference>
<dbReference type="Pfam" id="PF13193">
    <property type="entry name" value="AMP-binding_C"/>
    <property type="match status" value="1"/>
</dbReference>
<keyword evidence="3" id="KW-0472">Membrane</keyword>
<keyword evidence="3" id="KW-1133">Transmembrane helix</keyword>
<dbReference type="Gene3D" id="3.40.50.12780">
    <property type="entry name" value="N-terminal domain of ligase-like"/>
    <property type="match status" value="1"/>
</dbReference>
<dbReference type="FunFam" id="3.30.300.30:FF:000008">
    <property type="entry name" value="2,3-dihydroxybenzoate-AMP ligase"/>
    <property type="match status" value="1"/>
</dbReference>
<dbReference type="SUPFAM" id="SSF56801">
    <property type="entry name" value="Acetyl-CoA synthetase-like"/>
    <property type="match status" value="1"/>
</dbReference>
<dbReference type="OrthoDB" id="9803968at2"/>
<dbReference type="InterPro" id="IPR025110">
    <property type="entry name" value="AMP-bd_C"/>
</dbReference>
<comment type="similarity">
    <text evidence="1">Belongs to the ATP-dependent AMP-binding enzyme family.</text>
</comment>
<dbReference type="HOGENOM" id="CLU_000022_59_10_3"/>
<dbReference type="Proteomes" id="UP000000557">
    <property type="component" value="Chromosome"/>
</dbReference>
<keyword evidence="7" id="KW-1185">Reference proteome</keyword>
<evidence type="ECO:0000256" key="3">
    <source>
        <dbReference type="SAM" id="Phobius"/>
    </source>
</evidence>
<dbReference type="EMBL" id="BA000045">
    <property type="protein sequence ID" value="BAC89087.1"/>
    <property type="molecule type" value="Genomic_DNA"/>
</dbReference>
<dbReference type="GO" id="GO:0016878">
    <property type="term" value="F:acid-thiol ligase activity"/>
    <property type="evidence" value="ECO:0007669"/>
    <property type="project" value="UniProtKB-ARBA"/>
</dbReference>
<dbReference type="AlphaFoldDB" id="Q7NLH7"/>
<sequence>MNLAHLLDDQLRHRPEKVAFEGDGRSLSYAQLAHLSENFAASLTTAGYGPGDRIAVVLPNVPEYALAMFALWRRGAVPVLINPQLTGRELDYILRDSQARAVILPEALLGVLAPLRSELPNLRAIVLGVPADEDLNFAGLAATPGQCPVAERHGDDIAQMMYTSGTTGTPKGALISHGNLLANARSGIERLSVTGDDHLFCILPVFHAFAFTAALVIMPLVGGSVSFEYRLSPKKLMEHLSDPRVSVMVAVPSLLSTILRFPTELKLSAALRCILCGGGPLPPQLEAAFAQRFGDLVRQGYGMTECSPYAAFSPPDRPSKPGSIGLPMPQGHKLAVRDPISGDFAAPGTVGELVVSGPHVFKGYWNQPEATSEAFVEGWLRSGDLGYIDEEGYFFLVDRLKDMIIVGGEKVYSREVEDVLLAFAPLREVAVVGQPDPDKGEIVRAFVSLQEGAAIGEEEIIRFARERLAPVKVPRSITVLAELPKSATGKILKRELRKQFAPK</sequence>
<evidence type="ECO:0000259" key="4">
    <source>
        <dbReference type="Pfam" id="PF00501"/>
    </source>
</evidence>
<feature type="domain" description="AMP-binding enzyme C-terminal" evidence="5">
    <location>
        <begin position="415"/>
        <end position="490"/>
    </location>
</feature>
<dbReference type="PhylomeDB" id="Q7NLH7"/>
<dbReference type="STRING" id="251221.gene:10758625"/>
<evidence type="ECO:0000313" key="7">
    <source>
        <dbReference type="Proteomes" id="UP000000557"/>
    </source>
</evidence>
<organism evidence="6 7">
    <name type="scientific">Gloeobacter violaceus (strain ATCC 29082 / PCC 7421)</name>
    <dbReference type="NCBI Taxonomy" id="251221"/>
    <lineage>
        <taxon>Bacteria</taxon>
        <taxon>Bacillati</taxon>
        <taxon>Cyanobacteriota</taxon>
        <taxon>Cyanophyceae</taxon>
        <taxon>Gloeobacterales</taxon>
        <taxon>Gloeobacteraceae</taxon>
        <taxon>Gloeobacter</taxon>
    </lineage>
</organism>
<dbReference type="InterPro" id="IPR000873">
    <property type="entry name" value="AMP-dep_synth/lig_dom"/>
</dbReference>
<reference evidence="6 7" key="2">
    <citation type="journal article" date="2003" name="DNA Res.">
        <title>Complete genome structure of Gloeobacter violaceus PCC 7421, a cyanobacterium that lacks thylakoids (supplement).</title>
        <authorList>
            <person name="Nakamura Y."/>
            <person name="Kaneko T."/>
            <person name="Sato S."/>
            <person name="Mimuro M."/>
            <person name="Miyashita H."/>
            <person name="Tsuchiya T."/>
            <person name="Sasamoto S."/>
            <person name="Watanabe A."/>
            <person name="Kawashima K."/>
            <person name="Kishida Y."/>
            <person name="Kiyokawa C."/>
            <person name="Kohara M."/>
            <person name="Matsumoto M."/>
            <person name="Matsuno A."/>
            <person name="Nakazaki N."/>
            <person name="Shimpo S."/>
            <person name="Takeuchi C."/>
            <person name="Yamada M."/>
            <person name="Tabata S."/>
        </authorList>
    </citation>
    <scope>NUCLEOTIDE SEQUENCE [LARGE SCALE GENOMIC DNA]</scope>
    <source>
        <strain evidence="7">ATCC 29082 / PCC 7421</strain>
    </source>
</reference>
<dbReference type="GO" id="GO:0016405">
    <property type="term" value="F:CoA-ligase activity"/>
    <property type="evidence" value="ECO:0000318"/>
    <property type="project" value="GO_Central"/>
</dbReference>
<gene>
    <name evidence="6" type="ordered locus">glr1146</name>
</gene>
<dbReference type="KEGG" id="gvi:glr1146"/>
<accession>Q7NLH7</accession>
<dbReference type="Pfam" id="PF00501">
    <property type="entry name" value="AMP-binding"/>
    <property type="match status" value="1"/>
</dbReference>
<dbReference type="Gene3D" id="3.30.300.30">
    <property type="match status" value="1"/>
</dbReference>
<evidence type="ECO:0000259" key="5">
    <source>
        <dbReference type="Pfam" id="PF13193"/>
    </source>
</evidence>
<dbReference type="InterPro" id="IPR045851">
    <property type="entry name" value="AMP-bd_C_sf"/>
</dbReference>
<proteinExistence type="inferred from homology"/>